<comment type="catalytic activity">
    <reaction evidence="1">
        <text>ATP + H2O = AMP + diphosphate + H(+)</text>
        <dbReference type="Rhea" id="RHEA:14245"/>
        <dbReference type="ChEBI" id="CHEBI:15377"/>
        <dbReference type="ChEBI" id="CHEBI:15378"/>
        <dbReference type="ChEBI" id="CHEBI:30616"/>
        <dbReference type="ChEBI" id="CHEBI:33019"/>
        <dbReference type="ChEBI" id="CHEBI:456215"/>
        <dbReference type="EC" id="3.6.1.8"/>
    </reaction>
</comment>
<dbReference type="NCBIfam" id="TIGR00444">
    <property type="entry name" value="mazG"/>
    <property type="match status" value="1"/>
</dbReference>
<dbReference type="Proteomes" id="UP000501926">
    <property type="component" value="Chromosome"/>
</dbReference>
<dbReference type="GO" id="GO:0046047">
    <property type="term" value="P:TTP catabolic process"/>
    <property type="evidence" value="ECO:0007669"/>
    <property type="project" value="TreeGrafter"/>
</dbReference>
<evidence type="ECO:0000256" key="4">
    <source>
        <dbReference type="ARBA" id="ARBA00074799"/>
    </source>
</evidence>
<evidence type="ECO:0000256" key="5">
    <source>
        <dbReference type="SAM" id="Coils"/>
    </source>
</evidence>
<dbReference type="EC" id="3.6.1.8" evidence="3"/>
<evidence type="ECO:0000256" key="1">
    <source>
        <dbReference type="ARBA" id="ARBA00052141"/>
    </source>
</evidence>
<evidence type="ECO:0000313" key="7">
    <source>
        <dbReference type="EMBL" id="CAJ72596.1"/>
    </source>
</evidence>
<dbReference type="EMBL" id="CT573072">
    <property type="protein sequence ID" value="CAJ72596.1"/>
    <property type="molecule type" value="Genomic_DNA"/>
</dbReference>
<dbReference type="EMBL" id="CP049055">
    <property type="protein sequence ID" value="QII10024.1"/>
    <property type="molecule type" value="Genomic_DNA"/>
</dbReference>
<evidence type="ECO:0000313" key="8">
    <source>
        <dbReference type="EMBL" id="QII10024.1"/>
    </source>
</evidence>
<proteinExistence type="inferred from homology"/>
<keyword evidence="5" id="KW-0175">Coiled coil</keyword>
<dbReference type="GO" id="GO:0046076">
    <property type="term" value="P:dTTP catabolic process"/>
    <property type="evidence" value="ECO:0007669"/>
    <property type="project" value="TreeGrafter"/>
</dbReference>
<dbReference type="AlphaFoldDB" id="Q1PZU0"/>
<dbReference type="Gene3D" id="1.10.287.1080">
    <property type="entry name" value="MazG-like"/>
    <property type="match status" value="2"/>
</dbReference>
<evidence type="ECO:0000313" key="9">
    <source>
        <dbReference type="Proteomes" id="UP000501926"/>
    </source>
</evidence>
<dbReference type="NCBIfam" id="NF007113">
    <property type="entry name" value="PRK09562.1"/>
    <property type="match status" value="1"/>
</dbReference>
<dbReference type="GO" id="GO:0006203">
    <property type="term" value="P:dGTP catabolic process"/>
    <property type="evidence" value="ECO:0007669"/>
    <property type="project" value="TreeGrafter"/>
</dbReference>
<organism evidence="7">
    <name type="scientific">Kuenenia stuttgartiensis</name>
    <dbReference type="NCBI Taxonomy" id="174633"/>
    <lineage>
        <taxon>Bacteria</taxon>
        <taxon>Pseudomonadati</taxon>
        <taxon>Planctomycetota</taxon>
        <taxon>Candidatus Brocadiia</taxon>
        <taxon>Candidatus Brocadiales</taxon>
        <taxon>Candidatus Brocadiaceae</taxon>
        <taxon>Candidatus Kuenenia</taxon>
    </lineage>
</organism>
<dbReference type="GO" id="GO:0047693">
    <property type="term" value="F:ATP diphosphatase activity"/>
    <property type="evidence" value="ECO:0007669"/>
    <property type="project" value="UniProtKB-EC"/>
</dbReference>
<name>Q1PZU0_KUEST</name>
<gene>
    <name evidence="8" type="primary">mazG</name>
    <name evidence="8" type="ORF">KsCSTR_06450</name>
    <name evidence="7" type="ORF">kustd1851</name>
</gene>
<sequence>MKNGVFANISGRDEMRVKKDTSISLFYDMVELMERLRGKDGCPWDKEQNHVTLKPYLVEETYEVIDAIDSGIPDKLKEELADLFLQIIFHCQIAREKKEFDINDVMKLCLDKMMRRHPHVFGDSTASTSEEVVQQWEAIKKQEKGYEERKSAVDGLPKHLPALQKAQKVQKKAAKVGFDWKDINDVIAKVEEEMEEVKEAIAKKETKDMEEEIGDLLFSVVNLSRFLQFDTENILHKTIYKFVDRFKKIEKELASCGKDIEQCSIEELDALWNKVKMNARKNI</sequence>
<dbReference type="InterPro" id="IPR048015">
    <property type="entry name" value="NTP-PPase_MazG-like_N"/>
</dbReference>
<dbReference type="GO" id="GO:0046052">
    <property type="term" value="P:UTP catabolic process"/>
    <property type="evidence" value="ECO:0007669"/>
    <property type="project" value="TreeGrafter"/>
</dbReference>
<protein>
    <recommendedName>
        <fullName evidence="4">Nucleoside triphosphate pyrophosphohydrolase</fullName>
        <ecNumber evidence="3">3.6.1.8</ecNumber>
    </recommendedName>
</protein>
<dbReference type="FunFam" id="1.10.287.1080:FF:000003">
    <property type="entry name" value="Nucleoside triphosphate pyrophosphohydrolase"/>
    <property type="match status" value="1"/>
</dbReference>
<feature type="domain" description="NTP pyrophosphohydrolase MazG-like" evidence="6">
    <location>
        <begin position="48"/>
        <end position="121"/>
    </location>
</feature>
<dbReference type="PANTHER" id="PTHR30522">
    <property type="entry name" value="NUCLEOSIDE TRIPHOSPHATE PYROPHOSPHOHYDROLASE"/>
    <property type="match status" value="1"/>
</dbReference>
<dbReference type="PANTHER" id="PTHR30522:SF0">
    <property type="entry name" value="NUCLEOSIDE TRIPHOSPHATE PYROPHOSPHOHYDROLASE"/>
    <property type="match status" value="1"/>
</dbReference>
<feature type="coiled-coil region" evidence="5">
    <location>
        <begin position="180"/>
        <end position="210"/>
    </location>
</feature>
<dbReference type="GO" id="GO:0046081">
    <property type="term" value="P:dUTP catabolic process"/>
    <property type="evidence" value="ECO:0007669"/>
    <property type="project" value="TreeGrafter"/>
</dbReference>
<reference evidence="8 9" key="3">
    <citation type="submission" date="2020-02" db="EMBL/GenBank/DDBJ databases">
        <title>Newly sequenced genome of strain CSTR1 showed variability in Candidatus Kuenenia stuttgartiensis genomes.</title>
        <authorList>
            <person name="Ding C."/>
            <person name="Adrian L."/>
        </authorList>
    </citation>
    <scope>NUCLEOTIDE SEQUENCE [LARGE SCALE GENOMIC DNA]</scope>
    <source>
        <strain evidence="8 9">CSTR1</strain>
    </source>
</reference>
<dbReference type="SUPFAM" id="SSF101386">
    <property type="entry name" value="all-alpha NTP pyrophosphatases"/>
    <property type="match status" value="2"/>
</dbReference>
<keyword evidence="8" id="KW-0378">Hydrolase</keyword>
<dbReference type="Pfam" id="PF03819">
    <property type="entry name" value="MazG"/>
    <property type="match status" value="2"/>
</dbReference>
<evidence type="ECO:0000256" key="2">
    <source>
        <dbReference type="ARBA" id="ARBA00061115"/>
    </source>
</evidence>
<feature type="domain" description="NTP pyrophosphohydrolase MazG-like" evidence="6">
    <location>
        <begin position="187"/>
        <end position="248"/>
    </location>
</feature>
<evidence type="ECO:0000259" key="6">
    <source>
        <dbReference type="Pfam" id="PF03819"/>
    </source>
</evidence>
<dbReference type="InterPro" id="IPR011551">
    <property type="entry name" value="NTP_PyrPHydrolase_MazG"/>
</dbReference>
<reference evidence="7" key="2">
    <citation type="submission" date="2006-01" db="EMBL/GenBank/DDBJ databases">
        <authorList>
            <person name="Genoscope"/>
        </authorList>
    </citation>
    <scope>NUCLEOTIDE SEQUENCE</scope>
</reference>
<dbReference type="InterPro" id="IPR004518">
    <property type="entry name" value="MazG-like_dom"/>
</dbReference>
<reference evidence="7" key="1">
    <citation type="journal article" date="2006" name="Nature">
        <title>Deciphering the evolution and metabolism of an anammox bacterium from a community genome.</title>
        <authorList>
            <person name="Strous M."/>
            <person name="Pelletier E."/>
            <person name="Mangenot S."/>
            <person name="Rattei T."/>
            <person name="Lehner A."/>
            <person name="Taylor M.W."/>
            <person name="Horn M."/>
            <person name="Daims H."/>
            <person name="Bartol-Mavel D."/>
            <person name="Wincker P."/>
            <person name="Barbe V."/>
            <person name="Fonknechten N."/>
            <person name="Vallenet D."/>
            <person name="Segurens B."/>
            <person name="Schenowitz-Truong C."/>
            <person name="Medigue C."/>
            <person name="Collingro A."/>
            <person name="Snel B."/>
            <person name="Dutilh B.E."/>
            <person name="OpDenCamp H.J.M."/>
            <person name="vanDerDrift C."/>
            <person name="Cirpus I."/>
            <person name="vanDePas-Schoonen K.T."/>
            <person name="Harhangi H.R."/>
            <person name="vanNiftrik L."/>
            <person name="Schmid M."/>
            <person name="Keltjens J."/>
            <person name="vanDeVossenberg J."/>
            <person name="Kartal B."/>
            <person name="Meier H."/>
            <person name="Frishman D."/>
            <person name="Huynen M.A."/>
            <person name="Mewes H."/>
            <person name="Weissenbach J."/>
            <person name="Jetten M.S.M."/>
            <person name="Wagner M."/>
            <person name="LePaslier D."/>
        </authorList>
    </citation>
    <scope>NUCLEOTIDE SEQUENCE</scope>
</reference>
<comment type="similarity">
    <text evidence="2">Belongs to the nucleoside triphosphate pyrophosphohydrolase family.</text>
</comment>
<dbReference type="FunFam" id="1.10.287.1080:FF:000001">
    <property type="entry name" value="Nucleoside triphosphate pyrophosphohydrolase"/>
    <property type="match status" value="1"/>
</dbReference>
<accession>Q1PZU0</accession>
<dbReference type="GO" id="GO:0006950">
    <property type="term" value="P:response to stress"/>
    <property type="evidence" value="ECO:0007669"/>
    <property type="project" value="UniProtKB-ARBA"/>
</dbReference>
<dbReference type="InterPro" id="IPR048011">
    <property type="entry name" value="NTP-PPase_MazG-like_C"/>
</dbReference>
<dbReference type="CDD" id="cd11529">
    <property type="entry name" value="NTP-PPase_MazG_Cterm"/>
    <property type="match status" value="1"/>
</dbReference>
<dbReference type="GO" id="GO:0046061">
    <property type="term" value="P:dATP catabolic process"/>
    <property type="evidence" value="ECO:0007669"/>
    <property type="project" value="TreeGrafter"/>
</dbReference>
<dbReference type="CDD" id="cd11528">
    <property type="entry name" value="NTP-PPase_MazG_Nterm"/>
    <property type="match status" value="1"/>
</dbReference>
<evidence type="ECO:0000256" key="3">
    <source>
        <dbReference type="ARBA" id="ARBA00066372"/>
    </source>
</evidence>